<dbReference type="SUPFAM" id="SSF53383">
    <property type="entry name" value="PLP-dependent transferases"/>
    <property type="match status" value="1"/>
</dbReference>
<evidence type="ECO:0000259" key="3">
    <source>
        <dbReference type="Pfam" id="PF00155"/>
    </source>
</evidence>
<keyword evidence="4" id="KW-0032">Aminotransferase</keyword>
<gene>
    <name evidence="4" type="ORF">SAMN02910429_00508</name>
</gene>
<keyword evidence="2" id="KW-0663">Pyridoxal phosphate</keyword>
<keyword evidence="5" id="KW-1185">Reference proteome</keyword>
<evidence type="ECO:0000256" key="1">
    <source>
        <dbReference type="ARBA" id="ARBA00001933"/>
    </source>
</evidence>
<evidence type="ECO:0000256" key="2">
    <source>
        <dbReference type="ARBA" id="ARBA00022898"/>
    </source>
</evidence>
<proteinExistence type="predicted"/>
<dbReference type="CDD" id="cd00609">
    <property type="entry name" value="AAT_like"/>
    <property type="match status" value="1"/>
</dbReference>
<dbReference type="Proteomes" id="UP000182471">
    <property type="component" value="Unassembled WGS sequence"/>
</dbReference>
<evidence type="ECO:0000313" key="5">
    <source>
        <dbReference type="Proteomes" id="UP000182471"/>
    </source>
</evidence>
<dbReference type="InterPro" id="IPR004839">
    <property type="entry name" value="Aminotransferase_I/II_large"/>
</dbReference>
<dbReference type="Pfam" id="PF00155">
    <property type="entry name" value="Aminotran_1_2"/>
    <property type="match status" value="1"/>
</dbReference>
<dbReference type="Gene3D" id="3.40.640.10">
    <property type="entry name" value="Type I PLP-dependent aspartate aminotransferase-like (Major domain)"/>
    <property type="match status" value="1"/>
</dbReference>
<dbReference type="AlphaFoldDB" id="A0A1H9Q9F1"/>
<dbReference type="InterPro" id="IPR015424">
    <property type="entry name" value="PyrdxlP-dep_Trfase"/>
</dbReference>
<accession>A0A1H9Q9F1</accession>
<dbReference type="RefSeq" id="WP_033421308.1">
    <property type="nucleotide sequence ID" value="NZ_FOGW01000005.1"/>
</dbReference>
<sequence>MIHGGDIYRNNVEHDFSVNINFVDVPKEINEAIINSIPKIKEYPDIECQKLRKNLSIQYGCDYRRILCGNGASDIFMAIAHGIKPNKALLLAPSFYGYIHCLDAVGCKIDWYNLKKENNFCIDANFVNKLKKSDCDLLFLTNPNNPTGQTIDLDVLDEIIGVCQKANKILVIDECFSYFLTNEDEYCDFINSHNYEGLIRVRAYTKIFAIPGIRLGYGIFYSDKIVELVKRNLSEWNVSTFAQEVGNEACKQKEYIVKTRKLIETNKNYLIQGLLNVKNKSSKLSDLEIVPSEANFILIYTKFDLYKFLLEKNILIRDCSNFKGLKKGYYRIAVKSKEEIDILLSALMLA</sequence>
<dbReference type="GO" id="GO:0008483">
    <property type="term" value="F:transaminase activity"/>
    <property type="evidence" value="ECO:0007669"/>
    <property type="project" value="UniProtKB-KW"/>
</dbReference>
<comment type="cofactor">
    <cofactor evidence="1">
        <name>pyridoxal 5'-phosphate</name>
        <dbReference type="ChEBI" id="CHEBI:597326"/>
    </cofactor>
</comment>
<dbReference type="PANTHER" id="PTHR42885:SF1">
    <property type="entry name" value="THREONINE-PHOSPHATE DECARBOXYLASE"/>
    <property type="match status" value="1"/>
</dbReference>
<dbReference type="PANTHER" id="PTHR42885">
    <property type="entry name" value="HISTIDINOL-PHOSPHATE AMINOTRANSFERASE-RELATED"/>
    <property type="match status" value="1"/>
</dbReference>
<feature type="domain" description="Aminotransferase class I/classII large" evidence="3">
    <location>
        <begin position="15"/>
        <end position="347"/>
    </location>
</feature>
<dbReference type="Gene3D" id="3.90.1150.10">
    <property type="entry name" value="Aspartate Aminotransferase, domain 1"/>
    <property type="match status" value="1"/>
</dbReference>
<dbReference type="GO" id="GO:0030170">
    <property type="term" value="F:pyridoxal phosphate binding"/>
    <property type="evidence" value="ECO:0007669"/>
    <property type="project" value="InterPro"/>
</dbReference>
<name>A0A1H9Q9F1_9FIRM</name>
<dbReference type="InterPro" id="IPR015422">
    <property type="entry name" value="PyrdxlP-dep_Trfase_small"/>
</dbReference>
<dbReference type="InterPro" id="IPR015421">
    <property type="entry name" value="PyrdxlP-dep_Trfase_major"/>
</dbReference>
<protein>
    <submittedName>
        <fullName evidence="4">Aminotransferase class I and II</fullName>
    </submittedName>
</protein>
<reference evidence="5" key="1">
    <citation type="submission" date="2016-10" db="EMBL/GenBank/DDBJ databases">
        <authorList>
            <person name="Varghese N."/>
            <person name="Submissions S."/>
        </authorList>
    </citation>
    <scope>NUCLEOTIDE SEQUENCE [LARGE SCALE GENOMIC DNA]</scope>
    <source>
        <strain evidence="5">S1b</strain>
    </source>
</reference>
<evidence type="ECO:0000313" key="4">
    <source>
        <dbReference type="EMBL" id="SER57186.1"/>
    </source>
</evidence>
<keyword evidence="4" id="KW-0808">Transferase</keyword>
<organism evidence="4 5">
    <name type="scientific">Lachnobacterium bovis</name>
    <dbReference type="NCBI Taxonomy" id="140626"/>
    <lineage>
        <taxon>Bacteria</taxon>
        <taxon>Bacillati</taxon>
        <taxon>Bacillota</taxon>
        <taxon>Clostridia</taxon>
        <taxon>Lachnospirales</taxon>
        <taxon>Lachnospiraceae</taxon>
        <taxon>Lachnobacterium</taxon>
    </lineage>
</organism>
<dbReference type="EMBL" id="FOGW01000005">
    <property type="protein sequence ID" value="SER57186.1"/>
    <property type="molecule type" value="Genomic_DNA"/>
</dbReference>